<evidence type="ECO:0000313" key="5">
    <source>
        <dbReference type="EMBL" id="MBF1165661.1"/>
    </source>
</evidence>
<dbReference type="AlphaFoldDB" id="A0A930FZZ4"/>
<accession>A0A930FZZ4</accession>
<proteinExistence type="predicted"/>
<dbReference type="Gene3D" id="3.30.70.270">
    <property type="match status" value="1"/>
</dbReference>
<comment type="caution">
    <text evidence="5">The sequence shown here is derived from an EMBL/GenBank/DDBJ whole genome shotgun (WGS) entry which is preliminary data.</text>
</comment>
<gene>
    <name evidence="5" type="ORF">HXL68_11545</name>
</gene>
<feature type="non-terminal residue" evidence="5">
    <location>
        <position position="1"/>
    </location>
</feature>
<dbReference type="InterPro" id="IPR029787">
    <property type="entry name" value="Nucleotide_cyclase"/>
</dbReference>
<reference evidence="5" key="1">
    <citation type="submission" date="2020-04" db="EMBL/GenBank/DDBJ databases">
        <title>Deep metagenomics examines the oral microbiome during advanced dental caries in children, revealing novel taxa and co-occurrences with host molecules.</title>
        <authorList>
            <person name="Baker J.L."/>
            <person name="Morton J.T."/>
            <person name="Dinis M."/>
            <person name="Alvarez R."/>
            <person name="Tran N.C."/>
            <person name="Knight R."/>
            <person name="Edlund A."/>
        </authorList>
    </citation>
    <scope>NUCLEOTIDE SEQUENCE</scope>
    <source>
        <strain evidence="5">JCVI_32_bin.24</strain>
    </source>
</reference>
<dbReference type="SUPFAM" id="SSF55073">
    <property type="entry name" value="Nucleotide cyclase"/>
    <property type="match status" value="1"/>
</dbReference>
<evidence type="ECO:0000313" key="6">
    <source>
        <dbReference type="Proteomes" id="UP000718593"/>
    </source>
</evidence>
<name>A0A930FZZ4_9RHOO</name>
<dbReference type="EC" id="2.7.7.65" evidence="1"/>
<feature type="domain" description="GGDEF" evidence="4">
    <location>
        <begin position="35"/>
        <end position="167"/>
    </location>
</feature>
<dbReference type="Proteomes" id="UP000718593">
    <property type="component" value="Unassembled WGS sequence"/>
</dbReference>
<dbReference type="FunFam" id="3.30.70.270:FF:000001">
    <property type="entry name" value="Diguanylate cyclase domain protein"/>
    <property type="match status" value="1"/>
</dbReference>
<organism evidence="5 6">
    <name type="scientific">Dechloromonas agitata</name>
    <dbReference type="NCBI Taxonomy" id="73030"/>
    <lineage>
        <taxon>Bacteria</taxon>
        <taxon>Pseudomonadati</taxon>
        <taxon>Pseudomonadota</taxon>
        <taxon>Betaproteobacteria</taxon>
        <taxon>Rhodocyclales</taxon>
        <taxon>Azonexaceae</taxon>
        <taxon>Dechloromonas</taxon>
    </lineage>
</organism>
<dbReference type="InterPro" id="IPR043128">
    <property type="entry name" value="Rev_trsase/Diguanyl_cyclase"/>
</dbReference>
<dbReference type="GO" id="GO:1902201">
    <property type="term" value="P:negative regulation of bacterial-type flagellum-dependent cell motility"/>
    <property type="evidence" value="ECO:0007669"/>
    <property type="project" value="TreeGrafter"/>
</dbReference>
<protein>
    <recommendedName>
        <fullName evidence="1">diguanylate cyclase</fullName>
        <ecNumber evidence="1">2.7.7.65</ecNumber>
    </recommendedName>
</protein>
<dbReference type="GO" id="GO:0052621">
    <property type="term" value="F:diguanylate cyclase activity"/>
    <property type="evidence" value="ECO:0007669"/>
    <property type="project" value="UniProtKB-EC"/>
</dbReference>
<dbReference type="PANTHER" id="PTHR45138:SF9">
    <property type="entry name" value="DIGUANYLATE CYCLASE DGCM-RELATED"/>
    <property type="match status" value="1"/>
</dbReference>
<dbReference type="InterPro" id="IPR000160">
    <property type="entry name" value="GGDEF_dom"/>
</dbReference>
<dbReference type="GO" id="GO:0005886">
    <property type="term" value="C:plasma membrane"/>
    <property type="evidence" value="ECO:0007669"/>
    <property type="project" value="TreeGrafter"/>
</dbReference>
<dbReference type="NCBIfam" id="TIGR00254">
    <property type="entry name" value="GGDEF"/>
    <property type="match status" value="1"/>
</dbReference>
<dbReference type="GO" id="GO:0043709">
    <property type="term" value="P:cell adhesion involved in single-species biofilm formation"/>
    <property type="evidence" value="ECO:0007669"/>
    <property type="project" value="TreeGrafter"/>
</dbReference>
<dbReference type="PROSITE" id="PS50887">
    <property type="entry name" value="GGDEF"/>
    <property type="match status" value="1"/>
</dbReference>
<sequence>LEALANKDGLTGLMNRRHFMQAAEMEQQRAQRYRRPVTVAMADLDSFKKLNDTYGHAAGDAVLRAFAEQVRETLRQSDLVCRYGGEEFAFLFPEIGPAETARLAERLRLACAGHDVPLADGRRIRATVSIGLADASECPIESALRQADEALYEAKRQGRNRVVISPPPVTNSPQENP</sequence>
<evidence type="ECO:0000256" key="3">
    <source>
        <dbReference type="SAM" id="MobiDB-lite"/>
    </source>
</evidence>
<evidence type="ECO:0000256" key="1">
    <source>
        <dbReference type="ARBA" id="ARBA00012528"/>
    </source>
</evidence>
<dbReference type="InterPro" id="IPR050469">
    <property type="entry name" value="Diguanylate_Cyclase"/>
</dbReference>
<feature type="compositionally biased region" description="Pro residues" evidence="3">
    <location>
        <begin position="165"/>
        <end position="177"/>
    </location>
</feature>
<dbReference type="SMART" id="SM00267">
    <property type="entry name" value="GGDEF"/>
    <property type="match status" value="1"/>
</dbReference>
<comment type="catalytic activity">
    <reaction evidence="2">
        <text>2 GTP = 3',3'-c-di-GMP + 2 diphosphate</text>
        <dbReference type="Rhea" id="RHEA:24898"/>
        <dbReference type="ChEBI" id="CHEBI:33019"/>
        <dbReference type="ChEBI" id="CHEBI:37565"/>
        <dbReference type="ChEBI" id="CHEBI:58805"/>
        <dbReference type="EC" id="2.7.7.65"/>
    </reaction>
</comment>
<dbReference type="CDD" id="cd01949">
    <property type="entry name" value="GGDEF"/>
    <property type="match status" value="1"/>
</dbReference>
<evidence type="ECO:0000256" key="2">
    <source>
        <dbReference type="ARBA" id="ARBA00034247"/>
    </source>
</evidence>
<dbReference type="PANTHER" id="PTHR45138">
    <property type="entry name" value="REGULATORY COMPONENTS OF SENSORY TRANSDUCTION SYSTEM"/>
    <property type="match status" value="1"/>
</dbReference>
<dbReference type="EMBL" id="JABZMI010000249">
    <property type="protein sequence ID" value="MBF1165661.1"/>
    <property type="molecule type" value="Genomic_DNA"/>
</dbReference>
<dbReference type="Pfam" id="PF00990">
    <property type="entry name" value="GGDEF"/>
    <property type="match status" value="1"/>
</dbReference>
<evidence type="ECO:0000259" key="4">
    <source>
        <dbReference type="PROSITE" id="PS50887"/>
    </source>
</evidence>
<feature type="region of interest" description="Disordered" evidence="3">
    <location>
        <begin position="157"/>
        <end position="177"/>
    </location>
</feature>